<comment type="similarity">
    <text evidence="1">Belongs to the N(4)/N(6)-methyltransferase family.</text>
</comment>
<proteinExistence type="inferred from homology"/>
<dbReference type="InterPro" id="IPR002941">
    <property type="entry name" value="DNA_methylase_N4/N6"/>
</dbReference>
<dbReference type="GO" id="GO:0003677">
    <property type="term" value="F:DNA binding"/>
    <property type="evidence" value="ECO:0007669"/>
    <property type="project" value="InterPro"/>
</dbReference>
<evidence type="ECO:0000259" key="5">
    <source>
        <dbReference type="Pfam" id="PF01555"/>
    </source>
</evidence>
<feature type="region of interest" description="Disordered" evidence="4">
    <location>
        <begin position="141"/>
        <end position="187"/>
    </location>
</feature>
<dbReference type="AlphaFoldDB" id="T1A8T0"/>
<keyword evidence="3" id="KW-0808">Transferase</keyword>
<evidence type="ECO:0000256" key="4">
    <source>
        <dbReference type="SAM" id="MobiDB-lite"/>
    </source>
</evidence>
<feature type="compositionally biased region" description="Low complexity" evidence="4">
    <location>
        <begin position="160"/>
        <end position="171"/>
    </location>
</feature>
<reference evidence="6" key="2">
    <citation type="journal article" date="2014" name="ISME J.">
        <title>Microbial stratification in low pH oxic and suboxic macroscopic growths along an acid mine drainage.</title>
        <authorList>
            <person name="Mendez-Garcia C."/>
            <person name="Mesa V."/>
            <person name="Sprenger R.R."/>
            <person name="Richter M."/>
            <person name="Diez M.S."/>
            <person name="Solano J."/>
            <person name="Bargiela R."/>
            <person name="Golyshina O.V."/>
            <person name="Manteca A."/>
            <person name="Ramos J.L."/>
            <person name="Gallego J.R."/>
            <person name="Llorente I."/>
            <person name="Martins Dos Santos V.A."/>
            <person name="Jensen O.N."/>
            <person name="Pelaez A.I."/>
            <person name="Sanchez J."/>
            <person name="Ferrer M."/>
        </authorList>
    </citation>
    <scope>NUCLEOTIDE SEQUENCE</scope>
</reference>
<dbReference type="Gene3D" id="3.40.50.150">
    <property type="entry name" value="Vaccinia Virus protein VP39"/>
    <property type="match status" value="1"/>
</dbReference>
<dbReference type="InterPro" id="IPR001091">
    <property type="entry name" value="RM_Methyltransferase"/>
</dbReference>
<evidence type="ECO:0000256" key="1">
    <source>
        <dbReference type="ARBA" id="ARBA00006594"/>
    </source>
</evidence>
<dbReference type="GO" id="GO:0032259">
    <property type="term" value="P:methylation"/>
    <property type="evidence" value="ECO:0007669"/>
    <property type="project" value="UniProtKB-KW"/>
</dbReference>
<evidence type="ECO:0000313" key="6">
    <source>
        <dbReference type="EMBL" id="EQD53238.1"/>
    </source>
</evidence>
<dbReference type="PROSITE" id="PS00092">
    <property type="entry name" value="N6_MTASE"/>
    <property type="match status" value="1"/>
</dbReference>
<dbReference type="EMBL" id="AUZY01006791">
    <property type="protein sequence ID" value="EQD53238.1"/>
    <property type="molecule type" value="Genomic_DNA"/>
</dbReference>
<gene>
    <name evidence="6" type="ORF">B1B_10357</name>
</gene>
<sequence>MSIRERHSDHEPSGTLLKSECLAALRLMPDDSVDSIVTDPPYELGFMNKTWDSSGIAYNVEFWTECLRVLKPGGHLLAAGGTRTYHRLACAIEDAGFEIRDSISWMYSTGFPKSLDVSKAIDKAAGAEREVLSSGKPVKRMISGADQNSTGSWIKDNGREFTPTETAPATPDAERWQGWGTAPQARC</sequence>
<dbReference type="SUPFAM" id="SSF53335">
    <property type="entry name" value="S-adenosyl-L-methionine-dependent methyltransferases"/>
    <property type="match status" value="1"/>
</dbReference>
<evidence type="ECO:0000256" key="2">
    <source>
        <dbReference type="ARBA" id="ARBA00022603"/>
    </source>
</evidence>
<dbReference type="GO" id="GO:0008170">
    <property type="term" value="F:N-methyltransferase activity"/>
    <property type="evidence" value="ECO:0007669"/>
    <property type="project" value="InterPro"/>
</dbReference>
<dbReference type="PRINTS" id="PR00508">
    <property type="entry name" value="S21N4MTFRASE"/>
</dbReference>
<keyword evidence="2 6" id="KW-0489">Methyltransferase</keyword>
<reference evidence="6" key="1">
    <citation type="submission" date="2013-08" db="EMBL/GenBank/DDBJ databases">
        <authorList>
            <person name="Mendez C."/>
            <person name="Richter M."/>
            <person name="Ferrer M."/>
            <person name="Sanchez J."/>
        </authorList>
    </citation>
    <scope>NUCLEOTIDE SEQUENCE</scope>
</reference>
<evidence type="ECO:0000256" key="3">
    <source>
        <dbReference type="ARBA" id="ARBA00022679"/>
    </source>
</evidence>
<protein>
    <submittedName>
        <fullName evidence="6">DNA methylase N-4/N-6 domain protein</fullName>
    </submittedName>
</protein>
<feature type="domain" description="DNA methylase N-4/N-6" evidence="5">
    <location>
        <begin position="33"/>
        <end position="114"/>
    </location>
</feature>
<dbReference type="InterPro" id="IPR029063">
    <property type="entry name" value="SAM-dependent_MTases_sf"/>
</dbReference>
<dbReference type="Pfam" id="PF01555">
    <property type="entry name" value="N6_N4_Mtase"/>
    <property type="match status" value="1"/>
</dbReference>
<accession>T1A8T0</accession>
<organism evidence="6">
    <name type="scientific">mine drainage metagenome</name>
    <dbReference type="NCBI Taxonomy" id="410659"/>
    <lineage>
        <taxon>unclassified sequences</taxon>
        <taxon>metagenomes</taxon>
        <taxon>ecological metagenomes</taxon>
    </lineage>
</organism>
<comment type="caution">
    <text evidence="6">The sequence shown here is derived from an EMBL/GenBank/DDBJ whole genome shotgun (WGS) entry which is preliminary data.</text>
</comment>
<name>T1A8T0_9ZZZZ</name>
<dbReference type="InterPro" id="IPR002052">
    <property type="entry name" value="DNA_methylase_N6_adenine_CS"/>
</dbReference>